<feature type="compositionally biased region" description="Basic and acidic residues" evidence="10">
    <location>
        <begin position="495"/>
        <end position="511"/>
    </location>
</feature>
<dbReference type="SUPFAM" id="SSF52075">
    <property type="entry name" value="Outer arm dynein light chain 1"/>
    <property type="match status" value="1"/>
</dbReference>
<feature type="region of interest" description="Disordered" evidence="10">
    <location>
        <begin position="1552"/>
        <end position="1589"/>
    </location>
</feature>
<evidence type="ECO:0000256" key="4">
    <source>
        <dbReference type="ARBA" id="ARBA00022614"/>
    </source>
</evidence>
<comment type="function">
    <text evidence="1">Cilium-specific protein required for cilia structures.</text>
</comment>
<feature type="region of interest" description="Disordered" evidence="10">
    <location>
        <begin position="1087"/>
        <end position="1112"/>
    </location>
</feature>
<proteinExistence type="inferred from homology"/>
<evidence type="ECO:0000256" key="10">
    <source>
        <dbReference type="SAM" id="MobiDB-lite"/>
    </source>
</evidence>
<evidence type="ECO:0000256" key="9">
    <source>
        <dbReference type="SAM" id="Coils"/>
    </source>
</evidence>
<sequence length="1883" mass="216824">MSVSDASVIGSEYIQTKRAELREFFKDANLPKELIDKIIENELKPLMNTKDKPYIEASCPGEVKSEYEVMTGQPFSKVKDSNRPFTTEEIKEMLKNNPIITEKARQIQVMSKSLEHKEIAIPLEHINLPTYKDIRDEINSAKDNKEKVNKINYKNMQALMNSVTGCKNVAFETETRTNDEFENNSSDDDEKEYEEIEKVVSQYTNKCYETRYQETKDMLLKLADKYDNSEETDEMEEKKLKINQDSVLKKSSVHLIKGQIRKSAFEEIKEKYAINEAINIPLKDNPVIPNLSGDVKQQKYEKENNNDEIYDVEKVFPKSFEERLKDTEKALRDINSILNQSEEAHDEDSYSKLKKEKIEETVGDFQKLQVLNNNVDTVNQSAQIFDGKMEETLHNALVDIFEITDNENKDNKQLEFNEMKNLARNIVEGAENLSILFREDITNKLNSMNELLNDVNEALENSKKSNIAYQKIKEQSEIQKSAVAIMKRNTITHEESPVFLEDKQDNNKPEHSTVSNSQIDNINTATEKLNIEIKCHEDRIIESKANYELRNTECKEFIKEVDDILQKSHGILHPTKDSSTEQCMVHDNKKPTQASTVDNNKVTELKDNSKNVRKELWDIDIQYKDDRNKKMAEFKQQELERNKRINDLLFDIKDKMKDNKEVLRLANNLLRREESRKKALNDNTCKIRELPCVETDMRAQGDHVRKDKNKSSNAEAKCIPILEKNITDTVKVDGITKEEKKKKQEEEKEKETQRQREYQKKLEKEMEEINKGPRMTKEFIKNHCRQHKLYCTPHLNDILYLHFKGFAKIENLEEYTGLKCIFLENNGIQRIEGLDTLAELKCLYLHYNVLRKIENLHGCPKLDTLNLDHNFIAKIENLDMVPDLHTLSIAHNMLTSIEDLEHLRTCNNLSVLDISYNRIEDPLIVDILADMAILKVLVLTGNPVVRNIPAYRKTLTLRIKDLQNLDNRPVFPRDRACAEAWQRGGVQEEIAERKRWIARDQEKTMQSVRYLIRMRDEKKAAREAKEKEEREKLELPLKNEDNKTQETINLKEANVTQKIEKLSAVEEKFGPEKVKTNDGVAVDMLTGSEEEDTTSEESSEGDDEKDETATGRIEWSQLDSGKRLIQEIKDEPVHQAEDYWYGYRGNQKPDNSGNDFASEFQAIDNLLFNQTSHTDKKKQTEILGELKCSKSVSEVDSAVAATSNVQKKPMIEIIETKNPIVQDTTDNQSLKKAVIKEEDRIIECGRKIIEDKSKTMDSKVKDKKPLKNVTITEVKSEIVIPTEMLFTNKNGSNNDVNNKKVKDNEYRNEESDRNSSSNVESTSNIQNVQAKEGDDVTFTNYMQQLNPNENDDEDLKPSKEDLEIFAELEREQQERQARIDRGEPVIDPMKLYDKKTMDAFYKAEERRPAHEVKEKTAYTTYNHDNGFDRIALSQLTGGEKPDVTKVKLTHIPGALLYQYVDTQAPSTEVQYEISDEVIESAPSSGDTESINILSDTDTSEEEIELQVKNINKTSYRPSTASIKINKYMKHVANTTQFQNVSNVNKPSTVQLDDNDINVTNNGNNLDTVNRDGNNVSDDNKQDNKNMKDEDPKVLTEDIVTRSLEQDETVFNDLSLPSYSSLMSVDRCEAKKSIIDTINSYQDARYPSQGVNYSDPKQNARVEESVASEILERTLQFEEREMYRQIDVLNSHAGKIDNKTNAIIEHISGHMQNEFTLPEVSRILEVHMEAAEQRWRAGEFVHYVPTSPTESVADENEDTLVMSPHDTSFEDTLTEDNANNKINEDDKLETVNEGEVAMRYNGNDFGICISDESIIDVDKSNTDSKEHETDFGNDCTNISADADDVFEDCVDSEIDKNDRDFERKDETYSLEMKLALGIGDGNCQ</sequence>
<evidence type="ECO:0000256" key="8">
    <source>
        <dbReference type="ARBA" id="ARBA00024433"/>
    </source>
</evidence>
<dbReference type="RefSeq" id="XP_031764194.2">
    <property type="nucleotide sequence ID" value="XM_031908334.2"/>
</dbReference>
<feature type="compositionally biased region" description="Basic and acidic residues" evidence="10">
    <location>
        <begin position="1297"/>
        <end position="1313"/>
    </location>
</feature>
<feature type="compositionally biased region" description="Basic and acidic residues" evidence="10">
    <location>
        <begin position="1577"/>
        <end position="1589"/>
    </location>
</feature>
<keyword evidence="9" id="KW-0175">Coiled coil</keyword>
<evidence type="ECO:0000256" key="3">
    <source>
        <dbReference type="ARBA" id="ARBA00006453"/>
    </source>
</evidence>
<dbReference type="Gene3D" id="3.80.10.10">
    <property type="entry name" value="Ribonuclease Inhibitor"/>
    <property type="match status" value="2"/>
</dbReference>
<name>A0A6J3BZV0_GALME</name>
<feature type="region of interest" description="Disordered" evidence="10">
    <location>
        <begin position="1287"/>
        <end position="1334"/>
    </location>
</feature>
<evidence type="ECO:0000256" key="6">
    <source>
        <dbReference type="ARBA" id="ARBA00023069"/>
    </source>
</evidence>
<keyword evidence="7" id="KW-0966">Cell projection</keyword>
<accession>A0A6J3BZV0</accession>
<evidence type="ECO:0000256" key="1">
    <source>
        <dbReference type="ARBA" id="ARBA00003843"/>
    </source>
</evidence>
<dbReference type="KEGG" id="gmw:113514474"/>
<comment type="similarity">
    <text evidence="3">Belongs to the DNAAF1 family.</text>
</comment>
<dbReference type="PANTHER" id="PTHR45973">
    <property type="entry name" value="PROTEIN PHOSPHATASE 1 REGULATORY SUBUNIT SDS22-RELATED"/>
    <property type="match status" value="1"/>
</dbReference>
<feature type="compositionally biased region" description="Low complexity" evidence="10">
    <location>
        <begin position="1556"/>
        <end position="1571"/>
    </location>
</feature>
<evidence type="ECO:0000313" key="11">
    <source>
        <dbReference type="Proteomes" id="UP001652740"/>
    </source>
</evidence>
<feature type="coiled-coil region" evidence="9">
    <location>
        <begin position="186"/>
        <end position="232"/>
    </location>
</feature>
<dbReference type="InterPro" id="IPR001611">
    <property type="entry name" value="Leu-rich_rpt"/>
</dbReference>
<reference evidence="12" key="1">
    <citation type="submission" date="2025-08" db="UniProtKB">
        <authorList>
            <consortium name="RefSeq"/>
        </authorList>
    </citation>
    <scope>IDENTIFICATION</scope>
    <source>
        <tissue evidence="12">Whole larvae</tissue>
    </source>
</reference>
<dbReference type="InterPro" id="IPR032675">
    <property type="entry name" value="LRR_dom_sf"/>
</dbReference>
<dbReference type="PANTHER" id="PTHR45973:SF9">
    <property type="entry name" value="LEUCINE-RICH REPEAT-CONTAINING PROTEIN 46"/>
    <property type="match status" value="1"/>
</dbReference>
<organism evidence="11 12">
    <name type="scientific">Galleria mellonella</name>
    <name type="common">Greater wax moth</name>
    <dbReference type="NCBI Taxonomy" id="7137"/>
    <lineage>
        <taxon>Eukaryota</taxon>
        <taxon>Metazoa</taxon>
        <taxon>Ecdysozoa</taxon>
        <taxon>Arthropoda</taxon>
        <taxon>Hexapoda</taxon>
        <taxon>Insecta</taxon>
        <taxon>Pterygota</taxon>
        <taxon>Neoptera</taxon>
        <taxon>Endopterygota</taxon>
        <taxon>Lepidoptera</taxon>
        <taxon>Glossata</taxon>
        <taxon>Ditrysia</taxon>
        <taxon>Pyraloidea</taxon>
        <taxon>Pyralidae</taxon>
        <taxon>Galleriinae</taxon>
        <taxon>Galleria</taxon>
    </lineage>
</organism>
<comment type="subcellular location">
    <subcellularLocation>
        <location evidence="2">Cell projection</location>
        <location evidence="2">Cilium</location>
    </subcellularLocation>
</comment>
<evidence type="ECO:0000313" key="12">
    <source>
        <dbReference type="RefSeq" id="XP_031764194.2"/>
    </source>
</evidence>
<feature type="coiled-coil region" evidence="9">
    <location>
        <begin position="438"/>
        <end position="465"/>
    </location>
</feature>
<evidence type="ECO:0000256" key="5">
    <source>
        <dbReference type="ARBA" id="ARBA00022737"/>
    </source>
</evidence>
<keyword evidence="6" id="KW-0969">Cilium</keyword>
<feature type="compositionally biased region" description="Acidic residues" evidence="10">
    <location>
        <begin position="1088"/>
        <end position="1106"/>
    </location>
</feature>
<dbReference type="InParanoid" id="A0A6J3BZV0"/>
<evidence type="ECO:0000256" key="7">
    <source>
        <dbReference type="ARBA" id="ARBA00023273"/>
    </source>
</evidence>
<dbReference type="PROSITE" id="PS51450">
    <property type="entry name" value="LRR"/>
    <property type="match status" value="4"/>
</dbReference>
<keyword evidence="5" id="KW-0677">Repeat</keyword>
<dbReference type="SMART" id="SM00365">
    <property type="entry name" value="LRR_SD22"/>
    <property type="match status" value="4"/>
</dbReference>
<feature type="compositionally biased region" description="Low complexity" evidence="10">
    <location>
        <begin position="1314"/>
        <end position="1324"/>
    </location>
</feature>
<dbReference type="InterPro" id="IPR050576">
    <property type="entry name" value="Cilia_flagella_integrity"/>
</dbReference>
<dbReference type="GO" id="GO:0005929">
    <property type="term" value="C:cilium"/>
    <property type="evidence" value="ECO:0007669"/>
    <property type="project" value="UniProtKB-SubCell"/>
</dbReference>
<dbReference type="GeneID" id="113514474"/>
<protein>
    <recommendedName>
        <fullName evidence="8">Dynein axonemal assembly factor 1 homolog</fullName>
    </recommendedName>
</protein>
<keyword evidence="11" id="KW-1185">Reference proteome</keyword>
<dbReference type="Proteomes" id="UP001652740">
    <property type="component" value="Unplaced"/>
</dbReference>
<gene>
    <name evidence="12" type="primary">LOC113514474</name>
</gene>
<evidence type="ECO:0000256" key="2">
    <source>
        <dbReference type="ARBA" id="ARBA00004138"/>
    </source>
</evidence>
<feature type="region of interest" description="Disordered" evidence="10">
    <location>
        <begin position="495"/>
        <end position="520"/>
    </location>
</feature>
<feature type="coiled-coil region" evidence="9">
    <location>
        <begin position="653"/>
        <end position="683"/>
    </location>
</feature>
<feature type="region of interest" description="Disordered" evidence="10">
    <location>
        <begin position="738"/>
        <end position="760"/>
    </location>
</feature>
<keyword evidence="4" id="KW-0433">Leucine-rich repeat</keyword>